<dbReference type="AlphaFoldDB" id="A0A415F2W0"/>
<proteinExistence type="predicted"/>
<accession>A0A415F2W0</accession>
<sequence>MVKDYNMRFHSLPFYSRIGQILIPIHLPILYVHPIRLAVKHQQVTVARYAKV</sequence>
<name>A0A415F2W0_9BACE</name>
<gene>
    <name evidence="1" type="ORF">DW794_09510</name>
</gene>
<comment type="caution">
    <text evidence="1">The sequence shown here is derived from an EMBL/GenBank/DDBJ whole genome shotgun (WGS) entry which is preliminary data.</text>
</comment>
<dbReference type="EMBL" id="QSJD01000012">
    <property type="protein sequence ID" value="RHD48947.1"/>
    <property type="molecule type" value="Genomic_DNA"/>
</dbReference>
<reference evidence="1 2" key="1">
    <citation type="submission" date="2018-08" db="EMBL/GenBank/DDBJ databases">
        <title>A genome reference for cultivated species of the human gut microbiota.</title>
        <authorList>
            <person name="Zou Y."/>
            <person name="Xue W."/>
            <person name="Luo G."/>
        </authorList>
    </citation>
    <scope>NUCLEOTIDE SEQUENCE [LARGE SCALE GENOMIC DNA]</scope>
    <source>
        <strain evidence="1 2">AM31-16AC</strain>
    </source>
</reference>
<evidence type="ECO:0000313" key="1">
    <source>
        <dbReference type="EMBL" id="RHD48947.1"/>
    </source>
</evidence>
<protein>
    <submittedName>
        <fullName evidence="1">Uncharacterized protein</fullName>
    </submittedName>
</protein>
<organism evidence="1 2">
    <name type="scientific">Bacteroides caccae</name>
    <dbReference type="NCBI Taxonomy" id="47678"/>
    <lineage>
        <taxon>Bacteria</taxon>
        <taxon>Pseudomonadati</taxon>
        <taxon>Bacteroidota</taxon>
        <taxon>Bacteroidia</taxon>
        <taxon>Bacteroidales</taxon>
        <taxon>Bacteroidaceae</taxon>
        <taxon>Bacteroides</taxon>
    </lineage>
</organism>
<dbReference type="Proteomes" id="UP000284689">
    <property type="component" value="Unassembled WGS sequence"/>
</dbReference>
<evidence type="ECO:0000313" key="2">
    <source>
        <dbReference type="Proteomes" id="UP000284689"/>
    </source>
</evidence>